<organism evidence="1 2">
    <name type="scientific">Araneus ventricosus</name>
    <name type="common">Orbweaver spider</name>
    <name type="synonym">Epeira ventricosa</name>
    <dbReference type="NCBI Taxonomy" id="182803"/>
    <lineage>
        <taxon>Eukaryota</taxon>
        <taxon>Metazoa</taxon>
        <taxon>Ecdysozoa</taxon>
        <taxon>Arthropoda</taxon>
        <taxon>Chelicerata</taxon>
        <taxon>Arachnida</taxon>
        <taxon>Araneae</taxon>
        <taxon>Araneomorphae</taxon>
        <taxon>Entelegynae</taxon>
        <taxon>Araneoidea</taxon>
        <taxon>Araneidae</taxon>
        <taxon>Araneus</taxon>
    </lineage>
</organism>
<name>A0A4Y2APW0_ARAVE</name>
<proteinExistence type="predicted"/>
<evidence type="ECO:0000313" key="1">
    <source>
        <dbReference type="EMBL" id="GBL81256.1"/>
    </source>
</evidence>
<sequence>MVKSQFRGWRIPGSELDSTEKLACMLAWCSLNLISKFKHLPVGEARKSGERETGSGVDLVIYHGSNPDTNFSLQQSCNKFDMTRVQA</sequence>
<reference evidence="1 2" key="1">
    <citation type="journal article" date="2019" name="Sci. Rep.">
        <title>Orb-weaving spider Araneus ventricosus genome elucidates the spidroin gene catalogue.</title>
        <authorList>
            <person name="Kono N."/>
            <person name="Nakamura H."/>
            <person name="Ohtoshi R."/>
            <person name="Moran D.A.P."/>
            <person name="Shinohara A."/>
            <person name="Yoshida Y."/>
            <person name="Fujiwara M."/>
            <person name="Mori M."/>
            <person name="Tomita M."/>
            <person name="Arakawa K."/>
        </authorList>
    </citation>
    <scope>NUCLEOTIDE SEQUENCE [LARGE SCALE GENOMIC DNA]</scope>
</reference>
<keyword evidence="2" id="KW-1185">Reference proteome</keyword>
<gene>
    <name evidence="1" type="ORF">AVEN_130530_1</name>
</gene>
<accession>A0A4Y2APW0</accession>
<dbReference type="AlphaFoldDB" id="A0A4Y2APW0"/>
<comment type="caution">
    <text evidence="1">The sequence shown here is derived from an EMBL/GenBank/DDBJ whole genome shotgun (WGS) entry which is preliminary data.</text>
</comment>
<dbReference type="Proteomes" id="UP000499080">
    <property type="component" value="Unassembled WGS sequence"/>
</dbReference>
<dbReference type="EMBL" id="BGPR01081037">
    <property type="protein sequence ID" value="GBL81256.1"/>
    <property type="molecule type" value="Genomic_DNA"/>
</dbReference>
<protein>
    <submittedName>
        <fullName evidence="1">Uncharacterized protein</fullName>
    </submittedName>
</protein>
<evidence type="ECO:0000313" key="2">
    <source>
        <dbReference type="Proteomes" id="UP000499080"/>
    </source>
</evidence>